<organism evidence="2 3">
    <name type="scientific">Hyaloscypha bicolor E</name>
    <dbReference type="NCBI Taxonomy" id="1095630"/>
    <lineage>
        <taxon>Eukaryota</taxon>
        <taxon>Fungi</taxon>
        <taxon>Dikarya</taxon>
        <taxon>Ascomycota</taxon>
        <taxon>Pezizomycotina</taxon>
        <taxon>Leotiomycetes</taxon>
        <taxon>Helotiales</taxon>
        <taxon>Hyaloscyphaceae</taxon>
        <taxon>Hyaloscypha</taxon>
        <taxon>Hyaloscypha bicolor</taxon>
    </lineage>
</organism>
<dbReference type="PANTHER" id="PTHR34706:SF1">
    <property type="entry name" value="VWFA DOMAIN-CONTAINING PROTEIN"/>
    <property type="match status" value="1"/>
</dbReference>
<dbReference type="GeneID" id="36589809"/>
<protein>
    <recommendedName>
        <fullName evidence="1">VWFA domain-containing protein</fullName>
    </recommendedName>
</protein>
<feature type="domain" description="VWFA" evidence="1">
    <location>
        <begin position="72"/>
        <end position="255"/>
    </location>
</feature>
<keyword evidence="3" id="KW-1185">Reference proteome</keyword>
<evidence type="ECO:0000259" key="1">
    <source>
        <dbReference type="PROSITE" id="PS50234"/>
    </source>
</evidence>
<name>A0A2J6SL02_9HELO</name>
<dbReference type="InParanoid" id="A0A2J6SL02"/>
<dbReference type="PROSITE" id="PS50234">
    <property type="entry name" value="VWFA"/>
    <property type="match status" value="1"/>
</dbReference>
<evidence type="ECO:0000313" key="3">
    <source>
        <dbReference type="Proteomes" id="UP000235371"/>
    </source>
</evidence>
<dbReference type="Gene3D" id="3.40.50.410">
    <property type="entry name" value="von Willebrand factor, type A domain"/>
    <property type="match status" value="1"/>
</dbReference>
<proteinExistence type="predicted"/>
<dbReference type="AlphaFoldDB" id="A0A2J6SL02"/>
<accession>A0A2J6SL02</accession>
<gene>
    <name evidence="2" type="ORF">K444DRAFT_620558</name>
</gene>
<dbReference type="PANTHER" id="PTHR34706">
    <property type="entry name" value="SLR1338 PROTEIN"/>
    <property type="match status" value="1"/>
</dbReference>
<dbReference type="Proteomes" id="UP000235371">
    <property type="component" value="Unassembled WGS sequence"/>
</dbReference>
<reference evidence="2 3" key="1">
    <citation type="submission" date="2016-04" db="EMBL/GenBank/DDBJ databases">
        <title>A degradative enzymes factory behind the ericoid mycorrhizal symbiosis.</title>
        <authorList>
            <consortium name="DOE Joint Genome Institute"/>
            <person name="Martino E."/>
            <person name="Morin E."/>
            <person name="Grelet G."/>
            <person name="Kuo A."/>
            <person name="Kohler A."/>
            <person name="Daghino S."/>
            <person name="Barry K."/>
            <person name="Choi C."/>
            <person name="Cichocki N."/>
            <person name="Clum A."/>
            <person name="Copeland A."/>
            <person name="Hainaut M."/>
            <person name="Haridas S."/>
            <person name="Labutti K."/>
            <person name="Lindquist E."/>
            <person name="Lipzen A."/>
            <person name="Khouja H.-R."/>
            <person name="Murat C."/>
            <person name="Ohm R."/>
            <person name="Olson A."/>
            <person name="Spatafora J."/>
            <person name="Veneault-Fourrey C."/>
            <person name="Henrissat B."/>
            <person name="Grigoriev I."/>
            <person name="Martin F."/>
            <person name="Perotto S."/>
        </authorList>
    </citation>
    <scope>NUCLEOTIDE SEQUENCE [LARGE SCALE GENOMIC DNA]</scope>
    <source>
        <strain evidence="2 3">E</strain>
    </source>
</reference>
<dbReference type="OrthoDB" id="2142040at2759"/>
<sequence length="280" mass="31725">MPHSREACLAYLQQSIRRHRLERFFTDPQVVENIAQNAEQKLSDWRDRVEEFFSAEEMSEYAYSMLLLSLYQIHILLDDSGSMFEEDRIRTAQSTIRNIVDIDCAIIEKGIRLHLLNGEDPKEVINSVDDFNRWSEAVEYGGSTRLGTVLRAKIWSKIVEDPAKFARPCLVYVITDGEPTAEPRSALKESVLKCKNDLAANSYSPAAIAFGIVQVGTDEGAREFLDELVQIQELQDHLDVVNQNSILENHFRETHGKPKELESTLALKLLVGAIDRTGSS</sequence>
<dbReference type="InterPro" id="IPR036465">
    <property type="entry name" value="vWFA_dom_sf"/>
</dbReference>
<dbReference type="SUPFAM" id="SSF53300">
    <property type="entry name" value="vWA-like"/>
    <property type="match status" value="1"/>
</dbReference>
<dbReference type="RefSeq" id="XP_024728350.1">
    <property type="nucleotide sequence ID" value="XM_024881732.1"/>
</dbReference>
<dbReference type="STRING" id="1095630.A0A2J6SL02"/>
<evidence type="ECO:0000313" key="2">
    <source>
        <dbReference type="EMBL" id="PMD51446.1"/>
    </source>
</evidence>
<dbReference type="InterPro" id="IPR002035">
    <property type="entry name" value="VWF_A"/>
</dbReference>
<dbReference type="EMBL" id="KZ613912">
    <property type="protein sequence ID" value="PMD51446.1"/>
    <property type="molecule type" value="Genomic_DNA"/>
</dbReference>